<dbReference type="GO" id="GO:0000166">
    <property type="term" value="F:nucleotide binding"/>
    <property type="evidence" value="ECO:0007669"/>
    <property type="project" value="UniProtKB-KW"/>
</dbReference>
<protein>
    <recommendedName>
        <fullName evidence="1 7">RNA-directed RNA polymerase</fullName>
        <ecNumber evidence="1 7">2.7.7.48</ecNumber>
    </recommendedName>
</protein>
<evidence type="ECO:0000256" key="7">
    <source>
        <dbReference type="RuleBase" id="RU363062"/>
    </source>
</evidence>
<dbReference type="EMBL" id="MH324430">
    <property type="protein sequence ID" value="AZS32322.1"/>
    <property type="molecule type" value="Genomic_RNA"/>
</dbReference>
<dbReference type="SUPFAM" id="SSF56672">
    <property type="entry name" value="DNA/RNA polymerases"/>
    <property type="match status" value="1"/>
</dbReference>
<keyword evidence="4 7" id="KW-0548">Nucleotidyltransferase</keyword>
<dbReference type="Gene3D" id="3.30.70.270">
    <property type="match status" value="1"/>
</dbReference>
<keyword evidence="6 7" id="KW-0693">Viral RNA replication</keyword>
<dbReference type="InterPro" id="IPR043128">
    <property type="entry name" value="Rev_trsase/Diguanyl_cyclase"/>
</dbReference>
<accession>A0A3S9W0M1</accession>
<evidence type="ECO:0000256" key="4">
    <source>
        <dbReference type="ARBA" id="ARBA00022695"/>
    </source>
</evidence>
<evidence type="ECO:0000256" key="3">
    <source>
        <dbReference type="ARBA" id="ARBA00022679"/>
    </source>
</evidence>
<dbReference type="Pfam" id="PF00998">
    <property type="entry name" value="RdRP_3"/>
    <property type="match status" value="1"/>
</dbReference>
<dbReference type="InterPro" id="IPR043502">
    <property type="entry name" value="DNA/RNA_pol_sf"/>
</dbReference>
<keyword evidence="3 7" id="KW-0808">Transferase</keyword>
<sequence length="120" mass="13730">MSGDVDTGFGNSLINYYIIIHLLRELNIEGDVIVNGDDFIIFTNSLLPNNFAELLRNYNMDTVLKPTTTRIHTVEVCRSKLIFHPNGHATMAFDPHRLIDIYGCTYHNYPARRTSDNLTK</sequence>
<evidence type="ECO:0000256" key="6">
    <source>
        <dbReference type="ARBA" id="ARBA00022953"/>
    </source>
</evidence>
<reference evidence="9" key="1">
    <citation type="journal article" date="2018" name="Virology">
        <title>Diverse RNA viruses of arthropod origin in the blood of fruit bats suggest a link between bat and arthropod viromes.</title>
        <authorList>
            <person name="Bennett A.J."/>
            <person name="Bushmaker T."/>
            <person name="Cameron K."/>
            <person name="Ondzie A."/>
            <person name="Niama F.R."/>
            <person name="Parra H.J."/>
            <person name="Mombouli J.V."/>
            <person name="Olson S.H."/>
            <person name="Munster V.J."/>
            <person name="Goldberg T.L."/>
        </authorList>
    </citation>
    <scope>NUCLEOTIDE SEQUENCE</scope>
    <source>
        <strain evidence="9">FRPR1CF</strain>
    </source>
</reference>
<evidence type="ECO:0000256" key="1">
    <source>
        <dbReference type="ARBA" id="ARBA00012494"/>
    </source>
</evidence>
<dbReference type="GO" id="GO:0039694">
    <property type="term" value="P:viral RNA genome replication"/>
    <property type="evidence" value="ECO:0007669"/>
    <property type="project" value="InterPro"/>
</dbReference>
<feature type="domain" description="RdRp catalytic" evidence="8">
    <location>
        <begin position="1"/>
        <end position="51"/>
    </location>
</feature>
<dbReference type="InterPro" id="IPR007094">
    <property type="entry name" value="RNA-dir_pol_PSvirus"/>
</dbReference>
<keyword evidence="5 7" id="KW-0547">Nucleotide-binding</keyword>
<dbReference type="GO" id="GO:0003723">
    <property type="term" value="F:RNA binding"/>
    <property type="evidence" value="ECO:0007669"/>
    <property type="project" value="InterPro"/>
</dbReference>
<comment type="catalytic activity">
    <reaction evidence="7">
        <text>RNA(n) + a ribonucleoside 5'-triphosphate = RNA(n+1) + diphosphate</text>
        <dbReference type="Rhea" id="RHEA:21248"/>
        <dbReference type="Rhea" id="RHEA-COMP:14527"/>
        <dbReference type="Rhea" id="RHEA-COMP:17342"/>
        <dbReference type="ChEBI" id="CHEBI:33019"/>
        <dbReference type="ChEBI" id="CHEBI:61557"/>
        <dbReference type="ChEBI" id="CHEBI:140395"/>
        <dbReference type="EC" id="2.7.7.48"/>
    </reaction>
</comment>
<evidence type="ECO:0000313" key="9">
    <source>
        <dbReference type="EMBL" id="AZS32322.1"/>
    </source>
</evidence>
<evidence type="ECO:0000256" key="5">
    <source>
        <dbReference type="ARBA" id="ARBA00022741"/>
    </source>
</evidence>
<dbReference type="PROSITE" id="PS50507">
    <property type="entry name" value="RDRP_SSRNA_POS"/>
    <property type="match status" value="1"/>
</dbReference>
<dbReference type="GO" id="GO:0003968">
    <property type="term" value="F:RNA-directed RNA polymerase activity"/>
    <property type="evidence" value="ECO:0007669"/>
    <property type="project" value="UniProtKB-KW"/>
</dbReference>
<evidence type="ECO:0000256" key="2">
    <source>
        <dbReference type="ARBA" id="ARBA00022484"/>
    </source>
</evidence>
<evidence type="ECO:0000259" key="8">
    <source>
        <dbReference type="PROSITE" id="PS50507"/>
    </source>
</evidence>
<dbReference type="InterPro" id="IPR002166">
    <property type="entry name" value="RNA_pol_HCV"/>
</dbReference>
<organism evidence="9">
    <name type="scientific">Crane fly tombus-like virus 3</name>
    <dbReference type="NCBI Taxonomy" id="2499250"/>
    <lineage>
        <taxon>Viruses</taxon>
        <taxon>Riboviria</taxon>
        <taxon>Orthornavirae</taxon>
        <taxon>Kitrinoviricota</taxon>
        <taxon>Tolucaviricetes</taxon>
        <taxon>Tolivirales</taxon>
        <taxon>Tombusviridae</taxon>
    </lineage>
</organism>
<keyword evidence="2 7" id="KW-0696">RNA-directed RNA polymerase</keyword>
<dbReference type="EC" id="2.7.7.48" evidence="1 7"/>
<proteinExistence type="predicted"/>
<name>A0A3S9W0M1_9TOMB</name>